<sequence>MRAPLVGSSGGLRRMPRNVRPLTEMARVHPRRR</sequence>
<comment type="caution">
    <text evidence="2">The sequence shown here is derived from an EMBL/GenBank/DDBJ whole genome shotgun (WGS) entry which is preliminary data.</text>
</comment>
<evidence type="ECO:0000313" key="2">
    <source>
        <dbReference type="EMBL" id="MBB5155500.1"/>
    </source>
</evidence>
<gene>
    <name evidence="2" type="ORF">BJ970_003034</name>
</gene>
<dbReference type="AlphaFoldDB" id="A0A840Q6I5"/>
<feature type="region of interest" description="Disordered" evidence="1">
    <location>
        <begin position="1"/>
        <end position="33"/>
    </location>
</feature>
<keyword evidence="3" id="KW-1185">Reference proteome</keyword>
<dbReference type="Proteomes" id="UP000584374">
    <property type="component" value="Unassembled WGS sequence"/>
</dbReference>
<organism evidence="2 3">
    <name type="scientific">Saccharopolyspora phatthalungensis</name>
    <dbReference type="NCBI Taxonomy" id="664693"/>
    <lineage>
        <taxon>Bacteria</taxon>
        <taxon>Bacillati</taxon>
        <taxon>Actinomycetota</taxon>
        <taxon>Actinomycetes</taxon>
        <taxon>Pseudonocardiales</taxon>
        <taxon>Pseudonocardiaceae</taxon>
        <taxon>Saccharopolyspora</taxon>
    </lineage>
</organism>
<protein>
    <submittedName>
        <fullName evidence="2">Uncharacterized protein</fullName>
    </submittedName>
</protein>
<reference evidence="2 3" key="1">
    <citation type="submission" date="2020-08" db="EMBL/GenBank/DDBJ databases">
        <title>Sequencing the genomes of 1000 actinobacteria strains.</title>
        <authorList>
            <person name="Klenk H.-P."/>
        </authorList>
    </citation>
    <scope>NUCLEOTIDE SEQUENCE [LARGE SCALE GENOMIC DNA]</scope>
    <source>
        <strain evidence="2 3">DSM 45584</strain>
    </source>
</reference>
<evidence type="ECO:0000256" key="1">
    <source>
        <dbReference type="SAM" id="MobiDB-lite"/>
    </source>
</evidence>
<proteinExistence type="predicted"/>
<name>A0A840Q6I5_9PSEU</name>
<evidence type="ECO:0000313" key="3">
    <source>
        <dbReference type="Proteomes" id="UP000584374"/>
    </source>
</evidence>
<dbReference type="EMBL" id="JACHIW010000001">
    <property type="protein sequence ID" value="MBB5155500.1"/>
    <property type="molecule type" value="Genomic_DNA"/>
</dbReference>
<accession>A0A840Q6I5</accession>